<accession>A0A7R9CM52</accession>
<gene>
    <name evidence="1" type="ORF">TCEB3V08_LOCUS4018</name>
</gene>
<proteinExistence type="predicted"/>
<dbReference type="AlphaFoldDB" id="A0A7R9CM52"/>
<reference evidence="1" key="1">
    <citation type="submission" date="2020-11" db="EMBL/GenBank/DDBJ databases">
        <authorList>
            <person name="Tran Van P."/>
        </authorList>
    </citation>
    <scope>NUCLEOTIDE SEQUENCE</scope>
</reference>
<dbReference type="EMBL" id="OC317502">
    <property type="protein sequence ID" value="CAD7397278.1"/>
    <property type="molecule type" value="Genomic_DNA"/>
</dbReference>
<name>A0A7R9CM52_TIMCR</name>
<organism evidence="1">
    <name type="scientific">Timema cristinae</name>
    <name type="common">Walking stick</name>
    <dbReference type="NCBI Taxonomy" id="61476"/>
    <lineage>
        <taxon>Eukaryota</taxon>
        <taxon>Metazoa</taxon>
        <taxon>Ecdysozoa</taxon>
        <taxon>Arthropoda</taxon>
        <taxon>Hexapoda</taxon>
        <taxon>Insecta</taxon>
        <taxon>Pterygota</taxon>
        <taxon>Neoptera</taxon>
        <taxon>Polyneoptera</taxon>
        <taxon>Phasmatodea</taxon>
        <taxon>Timematodea</taxon>
        <taxon>Timematoidea</taxon>
        <taxon>Timematidae</taxon>
        <taxon>Timema</taxon>
    </lineage>
</organism>
<evidence type="ECO:0000313" key="1">
    <source>
        <dbReference type="EMBL" id="CAD7397278.1"/>
    </source>
</evidence>
<sequence length="215" mass="24473">MRASYPCCDVKCKGIGYIALLLPVRCGLRKFFLGIWSEEKSRYRTRIDNSRYRSYPAPSFAGKNEEEWSSTHVTFNNTCHYIPYLLYGSGFQTLGRVQPVFSRLFPVELDKCNLRKDDDVISVASTLFTAETSQATYNHGRAVTSQATSKRWSCHESYPKLAIDRLGTNQLFQPLNTVCTKPGRDDLDKTLPSVPWPGYELWTSRPHYSTVSSSS</sequence>
<protein>
    <submittedName>
        <fullName evidence="1">Uncharacterized protein</fullName>
    </submittedName>
</protein>